<evidence type="ECO:0000256" key="7">
    <source>
        <dbReference type="ARBA" id="ARBA00023136"/>
    </source>
</evidence>
<keyword evidence="5 8" id="KW-0812">Transmembrane</keyword>
<accession>D9PHI0</accession>
<evidence type="ECO:0000256" key="2">
    <source>
        <dbReference type="ARBA" id="ARBA00010145"/>
    </source>
</evidence>
<keyword evidence="7 8" id="KW-0472">Membrane</keyword>
<keyword evidence="4" id="KW-1003">Cell membrane</keyword>
<feature type="transmembrane region" description="Helical" evidence="8">
    <location>
        <begin position="286"/>
        <end position="305"/>
    </location>
</feature>
<evidence type="ECO:0000256" key="5">
    <source>
        <dbReference type="ARBA" id="ARBA00022692"/>
    </source>
</evidence>
<dbReference type="InterPro" id="IPR004776">
    <property type="entry name" value="Mem_transp_PIN-like"/>
</dbReference>
<gene>
    <name evidence="9" type="ORF">LDC_0980</name>
</gene>
<feature type="transmembrane region" description="Helical" evidence="8">
    <location>
        <begin position="192"/>
        <end position="212"/>
    </location>
</feature>
<evidence type="ECO:0000256" key="1">
    <source>
        <dbReference type="ARBA" id="ARBA00004651"/>
    </source>
</evidence>
<reference evidence="9" key="2">
    <citation type="journal article" date="2011" name="Microb. Ecol.">
        <title>Taxonomic and Functional Metagenomic Profiling of the Microbial Community in the Anoxic Sediment of a Sub-saline Shallow Lake (Laguna de Carrizo, Central Spain).</title>
        <authorList>
            <person name="Ferrer M."/>
            <person name="Guazzaroni M.E."/>
            <person name="Richter M."/>
            <person name="Garcia-Salamanca A."/>
            <person name="Yarza P."/>
            <person name="Suarez-Suarez A."/>
            <person name="Solano J."/>
            <person name="Alcaide M."/>
            <person name="van Dillewijn P."/>
            <person name="Molina-Henares M.A."/>
            <person name="Lopez-Cortes N."/>
            <person name="Al-Ramahi Y."/>
            <person name="Guerrero C."/>
            <person name="Acosta A."/>
            <person name="de Eugenio L.I."/>
            <person name="Martinez V."/>
            <person name="Marques S."/>
            <person name="Rojo F."/>
            <person name="Santero E."/>
            <person name="Genilloud O."/>
            <person name="Perez-Perez J."/>
            <person name="Rossello-Mora R."/>
            <person name="Ramos J.L."/>
        </authorList>
    </citation>
    <scope>NUCLEOTIDE SEQUENCE</scope>
</reference>
<comment type="caution">
    <text evidence="9">The sequence shown here is derived from an EMBL/GenBank/DDBJ whole genome shotgun (WGS) entry which is preliminary data.</text>
</comment>
<dbReference type="InterPro" id="IPR038770">
    <property type="entry name" value="Na+/solute_symporter_sf"/>
</dbReference>
<feature type="transmembrane region" description="Helical" evidence="8">
    <location>
        <begin position="140"/>
        <end position="157"/>
    </location>
</feature>
<dbReference type="EMBL" id="ADZX01000372">
    <property type="protein sequence ID" value="EFK96980.1"/>
    <property type="molecule type" value="Genomic_DNA"/>
</dbReference>
<evidence type="ECO:0000256" key="4">
    <source>
        <dbReference type="ARBA" id="ARBA00022475"/>
    </source>
</evidence>
<feature type="transmembrane region" description="Helical" evidence="8">
    <location>
        <begin position="261"/>
        <end position="279"/>
    </location>
</feature>
<comment type="similarity">
    <text evidence="2">Belongs to the auxin efflux carrier (TC 2.A.69) family.</text>
</comment>
<dbReference type="GO" id="GO:0005886">
    <property type="term" value="C:plasma membrane"/>
    <property type="evidence" value="ECO:0007669"/>
    <property type="project" value="UniProtKB-SubCell"/>
</dbReference>
<dbReference type="Gene3D" id="1.20.1530.20">
    <property type="match status" value="1"/>
</dbReference>
<organism evidence="9">
    <name type="scientific">sediment metagenome</name>
    <dbReference type="NCBI Taxonomy" id="749907"/>
    <lineage>
        <taxon>unclassified sequences</taxon>
        <taxon>metagenomes</taxon>
        <taxon>ecological metagenomes</taxon>
    </lineage>
</organism>
<evidence type="ECO:0000256" key="3">
    <source>
        <dbReference type="ARBA" id="ARBA00022448"/>
    </source>
</evidence>
<proteinExistence type="inferred from homology"/>
<keyword evidence="6 8" id="KW-1133">Transmembrane helix</keyword>
<dbReference type="GO" id="GO:0055085">
    <property type="term" value="P:transmembrane transport"/>
    <property type="evidence" value="ECO:0007669"/>
    <property type="project" value="InterPro"/>
</dbReference>
<name>D9PHI0_9ZZZZ</name>
<dbReference type="Pfam" id="PF03547">
    <property type="entry name" value="Mem_trans"/>
    <property type="match status" value="1"/>
</dbReference>
<evidence type="ECO:0000313" key="9">
    <source>
        <dbReference type="EMBL" id="EFK96980.1"/>
    </source>
</evidence>
<feature type="transmembrane region" description="Helical" evidence="8">
    <location>
        <begin position="101"/>
        <end position="120"/>
    </location>
</feature>
<feature type="transmembrane region" description="Helical" evidence="8">
    <location>
        <begin position="224"/>
        <end position="249"/>
    </location>
</feature>
<dbReference type="PANTHER" id="PTHR36838">
    <property type="entry name" value="AUXIN EFFLUX CARRIER FAMILY PROTEIN"/>
    <property type="match status" value="1"/>
</dbReference>
<dbReference type="PANTHER" id="PTHR36838:SF1">
    <property type="entry name" value="SLR1864 PROTEIN"/>
    <property type="match status" value="1"/>
</dbReference>
<keyword evidence="3" id="KW-0813">Transport</keyword>
<comment type="subcellular location">
    <subcellularLocation>
        <location evidence="1">Cell membrane</location>
        <topology evidence="1">Multi-pass membrane protein</topology>
    </subcellularLocation>
</comment>
<evidence type="ECO:0000256" key="8">
    <source>
        <dbReference type="SAM" id="Phobius"/>
    </source>
</evidence>
<evidence type="ECO:0000256" key="6">
    <source>
        <dbReference type="ARBA" id="ARBA00022989"/>
    </source>
</evidence>
<feature type="transmembrane region" description="Helical" evidence="8">
    <location>
        <begin position="70"/>
        <end position="92"/>
    </location>
</feature>
<feature type="transmembrane region" description="Helical" evidence="8">
    <location>
        <begin position="169"/>
        <end position="186"/>
    </location>
</feature>
<feature type="transmembrane region" description="Helical" evidence="8">
    <location>
        <begin position="12"/>
        <end position="31"/>
    </location>
</feature>
<dbReference type="AlphaFoldDB" id="D9PHI0"/>
<protein>
    <submittedName>
        <fullName evidence="9">Auxin Efflux Carrier</fullName>
    </submittedName>
</protein>
<reference evidence="9" key="1">
    <citation type="submission" date="2010-07" db="EMBL/GenBank/DDBJ databases">
        <authorList>
            <consortium name="CONSOLIDER consortium CSD2007-00005"/>
            <person name="Guazzaroni M.-E."/>
            <person name="Richter M."/>
            <person name="Garcia-Salamanca A."/>
            <person name="Yarza P."/>
            <person name="Ferrer M."/>
        </authorList>
    </citation>
    <scope>NUCLEOTIDE SEQUENCE</scope>
</reference>
<sequence>MKNLVKYHLKNGLILGQIYFIILLLSFGYILQFTKLPKSTPHILNKIVIYVSFPATVLLHAPKIEFSTNLLLPIVIPWFVLILSIVLVFTLFREAETKTKAALLLLIPLGNTSFLGFPLLESILGKESLQYAILYDQLGSFLMLAIYGTAIVSLYTHGKIDAKIIIKKIALFPPFIVLIYSFFIGYTPDVLIPLIEILASTLTPLAIISVGLSMQLRIDENRAIFTKAILVKLVLIPLIVLAIFKLFGFDDLVAKTTLLEAAMPSMITAGVLAINAGFAPKLSATLVGYGILFSLITIPLFSKFFELI</sequence>